<feature type="compositionally biased region" description="Pro residues" evidence="1">
    <location>
        <begin position="194"/>
        <end position="206"/>
    </location>
</feature>
<sequence length="456" mass="47340">MSQQGSPEGETPAAADDWWNRLYEEPPPSPERPAGSPSPVDGDALDEHFATAAAAVADGVSEVAGPPALPEQVPETESVRPRARWEPESEPDPDPEASHGVPEAGPEAESGAVSGQEARGPVAPAVVPAPPPDAPERPVPAPLPRREPTERPGPVTVARSRKNTAEWVRPPDPRVAPAGAPEARPGYVGDGPPTYEPEPTALPPADPEALGEPVADTVADGARYGRWTLRAASVRGDSARFRGEHRGDALLTARFGAGDSALVLVAVASGGRGADDGHRAAADACRRVAAAVGRAGAGLAEDIRAGRRDVLGAGLHRLADRGAGRLRASDTGADTTGLRCLLLPADPRCRTRVFFGIGPGGLFRLRDGDWADLEPDGPAESFRFHTEEALPGDTLLLAGPGFAGPLRGAPGLADELARRWHPDGPPGLAAFLTDVQLRAKGYADDRTAVTVREDPG</sequence>
<dbReference type="OrthoDB" id="4349962at2"/>
<dbReference type="Proteomes" id="UP000320580">
    <property type="component" value="Chromosome"/>
</dbReference>
<evidence type="ECO:0000256" key="1">
    <source>
        <dbReference type="SAM" id="MobiDB-lite"/>
    </source>
</evidence>
<feature type="compositionally biased region" description="Low complexity" evidence="1">
    <location>
        <begin position="50"/>
        <end position="64"/>
    </location>
</feature>
<evidence type="ECO:0008006" key="4">
    <source>
        <dbReference type="Google" id="ProtNLM"/>
    </source>
</evidence>
<organism evidence="2 3">
    <name type="scientific">Streptomyces qinzhouensis</name>
    <dbReference type="NCBI Taxonomy" id="2599401"/>
    <lineage>
        <taxon>Bacteria</taxon>
        <taxon>Bacillati</taxon>
        <taxon>Actinomycetota</taxon>
        <taxon>Actinomycetes</taxon>
        <taxon>Kitasatosporales</taxon>
        <taxon>Streptomycetaceae</taxon>
        <taxon>Streptomyces</taxon>
    </lineage>
</organism>
<accession>A0A5B8IM38</accession>
<proteinExistence type="predicted"/>
<feature type="region of interest" description="Disordered" evidence="1">
    <location>
        <begin position="1"/>
        <end position="212"/>
    </location>
</feature>
<evidence type="ECO:0000313" key="2">
    <source>
        <dbReference type="EMBL" id="QDY79652.1"/>
    </source>
</evidence>
<name>A0A5B8IM38_9ACTN</name>
<feature type="compositionally biased region" description="Low complexity" evidence="1">
    <location>
        <begin position="117"/>
        <end position="126"/>
    </location>
</feature>
<dbReference type="EMBL" id="CP042266">
    <property type="protein sequence ID" value="QDY79652.1"/>
    <property type="molecule type" value="Genomic_DNA"/>
</dbReference>
<gene>
    <name evidence="2" type="ORF">FQU76_27465</name>
</gene>
<dbReference type="AlphaFoldDB" id="A0A5B8IM38"/>
<feature type="compositionally biased region" description="Basic and acidic residues" evidence="1">
    <location>
        <begin position="77"/>
        <end position="87"/>
    </location>
</feature>
<evidence type="ECO:0000313" key="3">
    <source>
        <dbReference type="Proteomes" id="UP000320580"/>
    </source>
</evidence>
<dbReference type="RefSeq" id="WP_146482937.1">
    <property type="nucleotide sequence ID" value="NZ_CP042266.1"/>
</dbReference>
<keyword evidence="3" id="KW-1185">Reference proteome</keyword>
<protein>
    <recommendedName>
        <fullName evidence="4">Protein phosphatase 2C domain-containing protein</fullName>
    </recommendedName>
</protein>
<feature type="compositionally biased region" description="Pro residues" evidence="1">
    <location>
        <begin position="127"/>
        <end position="143"/>
    </location>
</feature>
<dbReference type="KEGG" id="sqz:FQU76_27465"/>
<reference evidence="2 3" key="1">
    <citation type="submission" date="2019-07" db="EMBL/GenBank/DDBJ databases">
        <authorList>
            <person name="Zhu P."/>
        </authorList>
    </citation>
    <scope>NUCLEOTIDE SEQUENCE [LARGE SCALE GENOMIC DNA]</scope>
    <source>
        <strain evidence="2 3">SSL-25</strain>
    </source>
</reference>